<sequence>MLVFRRSRRAVGFVMRAARCAVLPALTCVSVAHAGPASASDPILQTEENDIATLPAIGPHVVFIEDPVYRHAKDGRVLIVDADQGRLLGMVQAAYNANFVAERATGAIHVAETTWAHGNRGKRYDLLAGYDPKALTVTTDIELPGRALVTPKKPNMALSANDSRIYIGDMSPTNGVHVLEAKTGKLLGTIDTPGCALVYPWGGTGFSSVCADGSLVNVDSADVAKPAVTHTPSFFAPDRDPVFEHSPEVAADGHVPFISFSGLVYDAALGGTPTIAAPWSIEQAAGMKPASDSRAPFEVTWRPGGWQLAALHRADNTLYVLMHKGTFWTHKDSGTEIWVFDLHAHKLLRRLHLARPSAMVGVTQDSKPLLFTTDDDGDLFIADAQTGQVKRTMKHLGDSLVFTVAGGE</sequence>
<keyword evidence="3" id="KW-0813">Transport</keyword>
<dbReference type="GO" id="GO:0042597">
    <property type="term" value="C:periplasmic space"/>
    <property type="evidence" value="ECO:0007669"/>
    <property type="project" value="UniProtKB-SubCell"/>
</dbReference>
<dbReference type="InterPro" id="IPR009451">
    <property type="entry name" value="Metamine_DH_Hvc"/>
</dbReference>
<comment type="subcellular location">
    <subcellularLocation>
        <location evidence="1">Periplasm</location>
    </subcellularLocation>
</comment>
<name>A0A850PC06_9PROT</name>
<evidence type="ECO:0000256" key="9">
    <source>
        <dbReference type="SAM" id="SignalP"/>
    </source>
</evidence>
<dbReference type="EMBL" id="JABXXR010000045">
    <property type="protein sequence ID" value="NVN40453.1"/>
    <property type="molecule type" value="Genomic_DNA"/>
</dbReference>
<dbReference type="AlphaFoldDB" id="A0A850PC06"/>
<comment type="caution">
    <text evidence="10">The sequence shown here is derived from an EMBL/GenBank/DDBJ whole genome shotgun (WGS) entry which is preliminary data.</text>
</comment>
<proteinExistence type="inferred from homology"/>
<dbReference type="SMART" id="SM00564">
    <property type="entry name" value="PQQ"/>
    <property type="match status" value="3"/>
</dbReference>
<feature type="disulfide bond" evidence="8">
    <location>
        <begin position="195"/>
        <end position="210"/>
    </location>
</feature>
<reference evidence="10 11" key="1">
    <citation type="submission" date="2020-06" db="EMBL/GenBank/DDBJ databases">
        <title>Description of novel acetic acid bacteria.</title>
        <authorList>
            <person name="Sombolestani A."/>
        </authorList>
    </citation>
    <scope>NUCLEOTIDE SEQUENCE [LARGE SCALE GENOMIC DNA]</scope>
    <source>
        <strain evidence="10 11">LMG 27010</strain>
    </source>
</reference>
<keyword evidence="8" id="KW-1015">Disulfide bond</keyword>
<dbReference type="GO" id="GO:0030058">
    <property type="term" value="F:aliphatic amine dehydrogenase activity"/>
    <property type="evidence" value="ECO:0007669"/>
    <property type="project" value="InterPro"/>
</dbReference>
<protein>
    <submittedName>
        <fullName evidence="10">Amine dehydrogenase</fullName>
    </submittedName>
</protein>
<keyword evidence="6" id="KW-0249">Electron transport</keyword>
<evidence type="ECO:0000256" key="4">
    <source>
        <dbReference type="ARBA" id="ARBA00022729"/>
    </source>
</evidence>
<dbReference type="Pfam" id="PF06433">
    <property type="entry name" value="Me-amine-dh_H"/>
    <property type="match status" value="1"/>
</dbReference>
<dbReference type="SUPFAM" id="SSF50969">
    <property type="entry name" value="YVTN repeat-like/Quinoprotein amine dehydrogenase"/>
    <property type="match status" value="1"/>
</dbReference>
<feature type="chain" id="PRO_5032290664" evidence="9">
    <location>
        <begin position="35"/>
        <end position="408"/>
    </location>
</feature>
<dbReference type="Gene3D" id="2.130.10.10">
    <property type="entry name" value="YVTN repeat-like/Quinoprotein amine dehydrogenase"/>
    <property type="match status" value="1"/>
</dbReference>
<feature type="signal peptide" evidence="9">
    <location>
        <begin position="1"/>
        <end position="34"/>
    </location>
</feature>
<evidence type="ECO:0000256" key="8">
    <source>
        <dbReference type="PIRSR" id="PIRSR609451-50"/>
    </source>
</evidence>
<evidence type="ECO:0000313" key="11">
    <source>
        <dbReference type="Proteomes" id="UP000585665"/>
    </source>
</evidence>
<accession>A0A850PC06</accession>
<evidence type="ECO:0000256" key="2">
    <source>
        <dbReference type="ARBA" id="ARBA00010548"/>
    </source>
</evidence>
<keyword evidence="4 9" id="KW-0732">Signal</keyword>
<gene>
    <name evidence="10" type="ORF">HUK82_07740</name>
</gene>
<evidence type="ECO:0000256" key="1">
    <source>
        <dbReference type="ARBA" id="ARBA00004418"/>
    </source>
</evidence>
<dbReference type="Proteomes" id="UP000585665">
    <property type="component" value="Unassembled WGS sequence"/>
</dbReference>
<evidence type="ECO:0000256" key="5">
    <source>
        <dbReference type="ARBA" id="ARBA00022764"/>
    </source>
</evidence>
<keyword evidence="11" id="KW-1185">Reference proteome</keyword>
<evidence type="ECO:0000256" key="3">
    <source>
        <dbReference type="ARBA" id="ARBA00022448"/>
    </source>
</evidence>
<comment type="similarity">
    <text evidence="2">Belongs to the aromatic amine dehydrogenase heavy chain family.</text>
</comment>
<keyword evidence="5" id="KW-0574">Periplasm</keyword>
<keyword evidence="7" id="KW-0560">Oxidoreductase</keyword>
<dbReference type="InterPro" id="IPR011044">
    <property type="entry name" value="Quino_amine_DH_bsu"/>
</dbReference>
<dbReference type="InterPro" id="IPR018391">
    <property type="entry name" value="PQQ_b-propeller_rpt"/>
</dbReference>
<evidence type="ECO:0000313" key="10">
    <source>
        <dbReference type="EMBL" id="NVN40453.1"/>
    </source>
</evidence>
<organism evidence="10 11">
    <name type="scientific">Ameyamaea chiangmaiensis</name>
    <dbReference type="NCBI Taxonomy" id="442969"/>
    <lineage>
        <taxon>Bacteria</taxon>
        <taxon>Pseudomonadati</taxon>
        <taxon>Pseudomonadota</taxon>
        <taxon>Alphaproteobacteria</taxon>
        <taxon>Acetobacterales</taxon>
        <taxon>Acetobacteraceae</taxon>
        <taxon>Ameyamaea</taxon>
    </lineage>
</organism>
<evidence type="ECO:0000256" key="7">
    <source>
        <dbReference type="ARBA" id="ARBA00023002"/>
    </source>
</evidence>
<dbReference type="InterPro" id="IPR015943">
    <property type="entry name" value="WD40/YVTN_repeat-like_dom_sf"/>
</dbReference>
<evidence type="ECO:0000256" key="6">
    <source>
        <dbReference type="ARBA" id="ARBA00022982"/>
    </source>
</evidence>